<evidence type="ECO:0000256" key="2">
    <source>
        <dbReference type="SAM" id="Phobius"/>
    </source>
</evidence>
<feature type="region of interest" description="Disordered" evidence="1">
    <location>
        <begin position="463"/>
        <end position="492"/>
    </location>
</feature>
<evidence type="ECO:0000256" key="1">
    <source>
        <dbReference type="SAM" id="MobiDB-lite"/>
    </source>
</evidence>
<evidence type="ECO:0008006" key="6">
    <source>
        <dbReference type="Google" id="ProtNLM"/>
    </source>
</evidence>
<keyword evidence="3" id="KW-0732">Signal</keyword>
<accession>E4WS81</accession>
<keyword evidence="5" id="KW-1185">Reference proteome</keyword>
<feature type="chain" id="PRO_5003192323" description="EGF-like domain-containing protein" evidence="3">
    <location>
        <begin position="18"/>
        <end position="492"/>
    </location>
</feature>
<dbReference type="Proteomes" id="UP000001307">
    <property type="component" value="Unassembled WGS sequence"/>
</dbReference>
<sequence>MRTTSLLVGLLLKAVVGEKEKFRLSEDCVHKHPNHDAINIPELLALTSNHTLFVRKNRPKELKGETKLSKDFKKELSKLLKAASTSCNFTSKHKLFAFVINGNEGEATQMYLLEHDKKREKRIKSAKKNKILYDIKKAKIGKPDHGSRLAIKIPVIPLAGNTAKLSKNFQPFMLESLALNSHCAANELFDANIKKTTKKYIEFEIKKYNEECHESGYNFKFLSTSGTIERLIEIGKPKPKTNGKCPKSYTLIDVLTRKKKSKLPSDWCDGGASCIRNKGEICVSQEDRKCMCPETREGECCETLAEVVETRGNTDLPVIPAVTTPWAVIGLSIFIIVVFLFGMVVYQCFNQRRQAERRNYNRNIKNGVHQGIVAPLPRRSSGTTSGLTQSSRHEDVLSNSNSNATDRGFLHESLNHGDFDKTIRKPNWYGNKPSHMPGSGMNNGLFHPNQSVVSDETTLPNISQIQQDQSRSRKPVIFSAPSDENLDQEKML</sequence>
<feature type="signal peptide" evidence="3">
    <location>
        <begin position="1"/>
        <end position="17"/>
    </location>
</feature>
<feature type="transmembrane region" description="Helical" evidence="2">
    <location>
        <begin position="326"/>
        <end position="349"/>
    </location>
</feature>
<proteinExistence type="predicted"/>
<keyword evidence="2" id="KW-0812">Transmembrane</keyword>
<name>E4WS81_OIKDI</name>
<organism evidence="4">
    <name type="scientific">Oikopleura dioica</name>
    <name type="common">Tunicate</name>
    <dbReference type="NCBI Taxonomy" id="34765"/>
    <lineage>
        <taxon>Eukaryota</taxon>
        <taxon>Metazoa</taxon>
        <taxon>Chordata</taxon>
        <taxon>Tunicata</taxon>
        <taxon>Appendicularia</taxon>
        <taxon>Copelata</taxon>
        <taxon>Oikopleuridae</taxon>
        <taxon>Oikopleura</taxon>
    </lineage>
</organism>
<evidence type="ECO:0000313" key="4">
    <source>
        <dbReference type="EMBL" id="CBY20614.1"/>
    </source>
</evidence>
<reference evidence="4" key="1">
    <citation type="journal article" date="2010" name="Science">
        <title>Plasticity of animal genome architecture unmasked by rapid evolution of a pelagic tunicate.</title>
        <authorList>
            <person name="Denoeud F."/>
            <person name="Henriet S."/>
            <person name="Mungpakdee S."/>
            <person name="Aury J.M."/>
            <person name="Da Silva C."/>
            <person name="Brinkmann H."/>
            <person name="Mikhaleva J."/>
            <person name="Olsen L.C."/>
            <person name="Jubin C."/>
            <person name="Canestro C."/>
            <person name="Bouquet J.M."/>
            <person name="Danks G."/>
            <person name="Poulain J."/>
            <person name="Campsteijn C."/>
            <person name="Adamski M."/>
            <person name="Cross I."/>
            <person name="Yadetie F."/>
            <person name="Muffato M."/>
            <person name="Louis A."/>
            <person name="Butcher S."/>
            <person name="Tsagkogeorga G."/>
            <person name="Konrad A."/>
            <person name="Singh S."/>
            <person name="Jensen M.F."/>
            <person name="Cong E.H."/>
            <person name="Eikeseth-Otteraa H."/>
            <person name="Noel B."/>
            <person name="Anthouard V."/>
            <person name="Porcel B.M."/>
            <person name="Kachouri-Lafond R."/>
            <person name="Nishino A."/>
            <person name="Ugolini M."/>
            <person name="Chourrout P."/>
            <person name="Nishida H."/>
            <person name="Aasland R."/>
            <person name="Huzurbazar S."/>
            <person name="Westhof E."/>
            <person name="Delsuc F."/>
            <person name="Lehrach H."/>
            <person name="Reinhardt R."/>
            <person name="Weissenbach J."/>
            <person name="Roy S.W."/>
            <person name="Artiguenave F."/>
            <person name="Postlethwait J.H."/>
            <person name="Manak J.R."/>
            <person name="Thompson E.M."/>
            <person name="Jaillon O."/>
            <person name="Du Pasquier L."/>
            <person name="Boudinot P."/>
            <person name="Liberles D.A."/>
            <person name="Volff J.N."/>
            <person name="Philippe H."/>
            <person name="Lenhard B."/>
            <person name="Roest Crollius H."/>
            <person name="Wincker P."/>
            <person name="Chourrout D."/>
        </authorList>
    </citation>
    <scope>NUCLEOTIDE SEQUENCE [LARGE SCALE GENOMIC DNA]</scope>
</reference>
<evidence type="ECO:0000256" key="3">
    <source>
        <dbReference type="SAM" id="SignalP"/>
    </source>
</evidence>
<keyword evidence="2" id="KW-1133">Transmembrane helix</keyword>
<evidence type="ECO:0000313" key="5">
    <source>
        <dbReference type="Proteomes" id="UP000001307"/>
    </source>
</evidence>
<gene>
    <name evidence="4" type="ORF">GSOID_T00000615001</name>
</gene>
<dbReference type="InParanoid" id="E4WS81"/>
<keyword evidence="2" id="KW-0472">Membrane</keyword>
<dbReference type="EMBL" id="FN653015">
    <property type="protein sequence ID" value="CBY20614.1"/>
    <property type="molecule type" value="Genomic_DNA"/>
</dbReference>
<dbReference type="OrthoDB" id="10143643at2759"/>
<protein>
    <recommendedName>
        <fullName evidence="6">EGF-like domain-containing protein</fullName>
    </recommendedName>
</protein>
<dbReference type="AlphaFoldDB" id="E4WS81"/>
<feature type="compositionally biased region" description="Low complexity" evidence="1">
    <location>
        <begin position="378"/>
        <end position="390"/>
    </location>
</feature>
<feature type="region of interest" description="Disordered" evidence="1">
    <location>
        <begin position="371"/>
        <end position="409"/>
    </location>
</feature>